<feature type="domain" description="2Fe-2S ferredoxin-type" evidence="27">
    <location>
        <begin position="31"/>
        <end position="109"/>
    </location>
</feature>
<dbReference type="PANTHER" id="PTHR43105">
    <property type="entry name" value="RESPIRATORY NITRATE REDUCTASE"/>
    <property type="match status" value="1"/>
</dbReference>
<proteinExistence type="inferred from homology"/>
<dbReference type="GO" id="GO:0046872">
    <property type="term" value="F:metal ion binding"/>
    <property type="evidence" value="ECO:0007669"/>
    <property type="project" value="UniProtKB-KW"/>
</dbReference>
<evidence type="ECO:0000256" key="18">
    <source>
        <dbReference type="ARBA" id="ARBA00023014"/>
    </source>
</evidence>
<dbReference type="PROSITE" id="PS51085">
    <property type="entry name" value="2FE2S_FER_2"/>
    <property type="match status" value="1"/>
</dbReference>
<dbReference type="SUPFAM" id="SSF54862">
    <property type="entry name" value="4Fe-4S ferredoxins"/>
    <property type="match status" value="1"/>
</dbReference>
<dbReference type="GO" id="GO:0045271">
    <property type="term" value="C:respiratory chain complex I"/>
    <property type="evidence" value="ECO:0007669"/>
    <property type="project" value="UniProtKB-ARBA"/>
</dbReference>
<dbReference type="GO" id="GO:0008137">
    <property type="term" value="F:NADH dehydrogenase (ubiquinone) activity"/>
    <property type="evidence" value="ECO:0007669"/>
    <property type="project" value="UniProtKB-EC"/>
</dbReference>
<keyword evidence="7" id="KW-0004">4Fe-4S</keyword>
<keyword evidence="16" id="KW-0560">Oxidoreductase</keyword>
<dbReference type="Pfam" id="PF09326">
    <property type="entry name" value="NADH_dhqG_C"/>
    <property type="match status" value="1"/>
</dbReference>
<dbReference type="Gene3D" id="3.40.50.740">
    <property type="match status" value="1"/>
</dbReference>
<comment type="similarity">
    <text evidence="3 26">Belongs to the complex I 75 kDa subunit family.</text>
</comment>
<feature type="domain" description="4Fe-4S Mo/W bis-MGD-type" evidence="28">
    <location>
        <begin position="250"/>
        <end position="306"/>
    </location>
</feature>
<feature type="domain" description="4Fe-4S His(Cys)3-ligated-type" evidence="29">
    <location>
        <begin position="109"/>
        <end position="148"/>
    </location>
</feature>
<keyword evidence="22" id="KW-0472">Membrane</keyword>
<dbReference type="FunFam" id="3.40.50.740:FF:000002">
    <property type="entry name" value="NADH-ubiquinone oxidoreductase 75 kDa subunit, mitochondrial"/>
    <property type="match status" value="1"/>
</dbReference>
<dbReference type="PROSITE" id="PS00641">
    <property type="entry name" value="COMPLEX1_75K_1"/>
    <property type="match status" value="1"/>
</dbReference>
<comment type="catalytic activity">
    <reaction evidence="25">
        <text>a ubiquinone + NADH + 5 H(+)(in) = a ubiquinol + NAD(+) + 4 H(+)(out)</text>
        <dbReference type="Rhea" id="RHEA:29091"/>
        <dbReference type="Rhea" id="RHEA-COMP:9565"/>
        <dbReference type="Rhea" id="RHEA-COMP:9566"/>
        <dbReference type="ChEBI" id="CHEBI:15378"/>
        <dbReference type="ChEBI" id="CHEBI:16389"/>
        <dbReference type="ChEBI" id="CHEBI:17976"/>
        <dbReference type="ChEBI" id="CHEBI:57540"/>
        <dbReference type="ChEBI" id="CHEBI:57945"/>
        <dbReference type="EC" id="7.1.1.2"/>
    </reaction>
</comment>
<evidence type="ECO:0000256" key="23">
    <source>
        <dbReference type="ARBA" id="ARBA00034078"/>
    </source>
</evidence>
<reference evidence="30" key="1">
    <citation type="submission" date="2018-03" db="EMBL/GenBank/DDBJ databases">
        <title>The relapsing fever spirochete Borrelia turicatae persists in the highly oxidative environment of its soft-bodied tick vector.</title>
        <authorList>
            <person name="Bourret T.J."/>
            <person name="Boyle W.K."/>
            <person name="Valenzuela J.G."/>
            <person name="Oliveira F."/>
            <person name="Lopez J.E."/>
        </authorList>
    </citation>
    <scope>NUCLEOTIDE SEQUENCE</scope>
    <source>
        <strain evidence="30">Kansas strain/isolate</strain>
        <tissue evidence="30">Salivary glands</tissue>
    </source>
</reference>
<keyword evidence="8" id="KW-0679">Respiratory chain</keyword>
<evidence type="ECO:0000256" key="2">
    <source>
        <dbReference type="ARBA" id="ARBA00004443"/>
    </source>
</evidence>
<comment type="function">
    <text evidence="24">Core subunit of the mitochondrial membrane respiratory chain NADH dehydrogenase (Complex I) which catalyzes electron transfer from NADH through the respiratory chain, using ubiquinone as an electron acceptor. Essential for catalysing the entry and efficient transfer of electrons within complex I. Plays a key role in the assembly and stability of complex I and participates in the association of complex I with ubiquinol-cytochrome reductase complex (Complex III) to form supercomplexes.</text>
</comment>
<evidence type="ECO:0000256" key="25">
    <source>
        <dbReference type="ARBA" id="ARBA00049551"/>
    </source>
</evidence>
<dbReference type="PANTHER" id="PTHR43105:SF13">
    <property type="entry name" value="NADH-UBIQUINONE OXIDOREDUCTASE 75 KDA SUBUNIT, MITOCHONDRIAL"/>
    <property type="match status" value="1"/>
</dbReference>
<keyword evidence="11" id="KW-0999">Mitochondrion inner membrane</keyword>
<evidence type="ECO:0000256" key="9">
    <source>
        <dbReference type="ARBA" id="ARBA00022714"/>
    </source>
</evidence>
<evidence type="ECO:0000256" key="6">
    <source>
        <dbReference type="ARBA" id="ARBA00022448"/>
    </source>
</evidence>
<protein>
    <recommendedName>
        <fullName evidence="5">NADH-ubiquinone oxidoreductase 75 kDa subunit, mitochondrial</fullName>
        <ecNumber evidence="4">7.1.1.2</ecNumber>
    </recommendedName>
</protein>
<dbReference type="InterPro" id="IPR001041">
    <property type="entry name" value="2Fe-2S_ferredoxin-type"/>
</dbReference>
<name>A0A2R5LLZ0_9ACAR</name>
<evidence type="ECO:0000256" key="21">
    <source>
        <dbReference type="ARBA" id="ARBA00023128"/>
    </source>
</evidence>
<dbReference type="FunFam" id="3.30.70.20:FF:000002">
    <property type="entry name" value="NADH-ubiquinone oxidoreductase 75 kDa subunit"/>
    <property type="match status" value="1"/>
</dbReference>
<dbReference type="GO" id="GO:0051537">
    <property type="term" value="F:2 iron, 2 sulfur cluster binding"/>
    <property type="evidence" value="ECO:0007669"/>
    <property type="project" value="UniProtKB-KW"/>
</dbReference>
<dbReference type="InterPro" id="IPR006656">
    <property type="entry name" value="Mopterin_OxRdtase"/>
</dbReference>
<dbReference type="InterPro" id="IPR006963">
    <property type="entry name" value="Mopterin_OxRdtase_4Fe-4S_dom"/>
</dbReference>
<dbReference type="PROSITE" id="PS00642">
    <property type="entry name" value="COMPLEX1_75K_2"/>
    <property type="match status" value="1"/>
</dbReference>
<dbReference type="PROSITE" id="PS51839">
    <property type="entry name" value="4FE4S_HC3"/>
    <property type="match status" value="1"/>
</dbReference>
<evidence type="ECO:0000256" key="8">
    <source>
        <dbReference type="ARBA" id="ARBA00022660"/>
    </source>
</evidence>
<dbReference type="Pfam" id="PF22117">
    <property type="entry name" value="Fer4_Nqo3"/>
    <property type="match status" value="1"/>
</dbReference>
<dbReference type="PROSITE" id="PS00643">
    <property type="entry name" value="COMPLEX1_75K_3"/>
    <property type="match status" value="1"/>
</dbReference>
<keyword evidence="10" id="KW-0479">Metal-binding</keyword>
<keyword evidence="21" id="KW-0496">Mitochondrion</keyword>
<evidence type="ECO:0000259" key="27">
    <source>
        <dbReference type="PROSITE" id="PS51085"/>
    </source>
</evidence>
<keyword evidence="12" id="KW-0809">Transit peptide</keyword>
<dbReference type="FunFam" id="3.10.20.740:FF:000001">
    <property type="entry name" value="NADH-quinone oxidoreductase subunit G"/>
    <property type="match status" value="1"/>
</dbReference>
<dbReference type="GO" id="GO:0042773">
    <property type="term" value="P:ATP synthesis coupled electron transport"/>
    <property type="evidence" value="ECO:0007669"/>
    <property type="project" value="InterPro"/>
</dbReference>
<dbReference type="SUPFAM" id="SSF53706">
    <property type="entry name" value="Formate dehydrogenase/DMSO reductase, domains 1-3"/>
    <property type="match status" value="1"/>
</dbReference>
<dbReference type="NCBIfam" id="TIGR01973">
    <property type="entry name" value="NuoG"/>
    <property type="match status" value="1"/>
</dbReference>
<dbReference type="SUPFAM" id="SSF54292">
    <property type="entry name" value="2Fe-2S ferredoxin-like"/>
    <property type="match status" value="1"/>
</dbReference>
<dbReference type="InterPro" id="IPR050123">
    <property type="entry name" value="Prok_molybdopt-oxidoreductase"/>
</dbReference>
<dbReference type="GO" id="GO:0005743">
    <property type="term" value="C:mitochondrial inner membrane"/>
    <property type="evidence" value="ECO:0007669"/>
    <property type="project" value="UniProtKB-SubCell"/>
</dbReference>
<dbReference type="SMART" id="SM00929">
    <property type="entry name" value="NADH-G_4Fe-4S_3"/>
    <property type="match status" value="1"/>
</dbReference>
<dbReference type="Pfam" id="PF22151">
    <property type="entry name" value="Fer4_NDSU1"/>
    <property type="match status" value="1"/>
</dbReference>
<keyword evidence="18" id="KW-0411">Iron-sulfur</keyword>
<dbReference type="FunFam" id="3.30.200.210:FF:000002">
    <property type="entry name" value="NADH-ubiquinone oxidoreductase 75 kDa subunit"/>
    <property type="match status" value="1"/>
</dbReference>
<evidence type="ECO:0000256" key="15">
    <source>
        <dbReference type="ARBA" id="ARBA00022990"/>
    </source>
</evidence>
<dbReference type="GO" id="GO:0051539">
    <property type="term" value="F:4 iron, 4 sulfur cluster binding"/>
    <property type="evidence" value="ECO:0007669"/>
    <property type="project" value="UniProtKB-KW"/>
</dbReference>
<evidence type="ECO:0000259" key="29">
    <source>
        <dbReference type="PROSITE" id="PS51839"/>
    </source>
</evidence>
<keyword evidence="17" id="KW-0408">Iron</keyword>
<dbReference type="CDD" id="cd00207">
    <property type="entry name" value="fer2"/>
    <property type="match status" value="1"/>
</dbReference>
<dbReference type="CDD" id="cd02773">
    <property type="entry name" value="MopB_Res-Cmplx1_Nad11"/>
    <property type="match status" value="1"/>
</dbReference>
<evidence type="ECO:0000256" key="5">
    <source>
        <dbReference type="ARBA" id="ARBA00013888"/>
    </source>
</evidence>
<evidence type="ECO:0000256" key="22">
    <source>
        <dbReference type="ARBA" id="ARBA00023136"/>
    </source>
</evidence>
<keyword evidence="13" id="KW-1278">Translocase</keyword>
<dbReference type="Pfam" id="PF00384">
    <property type="entry name" value="Molybdopterin"/>
    <property type="match status" value="1"/>
</dbReference>
<dbReference type="Pfam" id="PF13510">
    <property type="entry name" value="Fer2_4"/>
    <property type="match status" value="1"/>
</dbReference>
<comment type="cofactor">
    <cofactor evidence="23">
        <name>[2Fe-2S] cluster</name>
        <dbReference type="ChEBI" id="CHEBI:190135"/>
    </cofactor>
</comment>
<keyword evidence="14" id="KW-0249">Electron transport</keyword>
<keyword evidence="20 30" id="KW-0830">Ubiquinone</keyword>
<evidence type="ECO:0000256" key="12">
    <source>
        <dbReference type="ARBA" id="ARBA00022946"/>
    </source>
</evidence>
<evidence type="ECO:0000256" key="24">
    <source>
        <dbReference type="ARBA" id="ARBA00045300"/>
    </source>
</evidence>
<dbReference type="InterPro" id="IPR054351">
    <property type="entry name" value="NADH_UbQ_OxRdtase_ferredoxin"/>
</dbReference>
<keyword evidence="9" id="KW-0001">2Fe-2S</keyword>
<dbReference type="Gene3D" id="3.30.70.20">
    <property type="match status" value="1"/>
</dbReference>
<dbReference type="InterPro" id="IPR019574">
    <property type="entry name" value="NADH_UbQ_OxRdtase_Gsu_4Fe4S-bd"/>
</dbReference>
<sequence length="723" mass="79610">MLRIPFERALQGPFRPLVLSSVRHVTNKQAEKIEVFIDDKPVLVDPGTTILQAAALVGVEIPRFCYHERLSVAGNCRMCLVEVEKSPKPVAACAMPVMKGWRVKTNSDMTRKAREGVMEFLLMNHPLDCPICDQGGECDLQDQSMAFGSDRSRFTDIKYTGKRAVEDKDIGPLVKTIMTRCIQCTRCIRFASEVAGVEDLGTTGRGNDMQVGTYVEKVLMSELSGNVIDLCPVGALTSKPYSFTARPWETRKVESIDVLDALGSNIVLSTRTGDLLRVLPRTNDDINEEWISDKTRFACDGLRRQRLTTPMKRGEHGELEACDWKEALGTVARRLTSVPGEDVAAVAGGLVDAEALVALKDLLNSLGCETLCTEELFPMNGSGTDLRSNYLLNSRIAGVEEADFILLIGTNPRWEATTFNARIRKSWIYNDLKVAVVGPKLDLTYEYDHLGDSPTVLQEIADGKHPVSQVLKQAKRPIVIVGSVVLQRPDGAAIHSLVHRIAQSTSAPSHWKVFNVLHRVASQVAALDVGYQAGVADIRKKPPKVLYVLGADEGAITRSELPKDCFVIYQGHHGDRGAEMADVILPGAAYTEKQATYVNTEGRAQQTLVAVNPPGLAREDWKIVRALSEFTGTPLPYETLNEIRGRMNELAPHLTRHGEVEDANYFAQGQAMIKTIKAQLGAQPLQPTLLKLDDFYMTDAISRASPTMAKCIEAVAKQEKSPY</sequence>
<evidence type="ECO:0000256" key="10">
    <source>
        <dbReference type="ARBA" id="ARBA00022723"/>
    </source>
</evidence>
<dbReference type="InterPro" id="IPR000283">
    <property type="entry name" value="NADH_UbQ_OxRdtase_75kDa_su_CS"/>
</dbReference>
<evidence type="ECO:0000256" key="11">
    <source>
        <dbReference type="ARBA" id="ARBA00022792"/>
    </source>
</evidence>
<dbReference type="PROSITE" id="PS51669">
    <property type="entry name" value="4FE4S_MOW_BIS_MGD"/>
    <property type="match status" value="1"/>
</dbReference>
<evidence type="ECO:0000256" key="3">
    <source>
        <dbReference type="ARBA" id="ARBA00005404"/>
    </source>
</evidence>
<evidence type="ECO:0000256" key="7">
    <source>
        <dbReference type="ARBA" id="ARBA00022485"/>
    </source>
</evidence>
<dbReference type="InterPro" id="IPR036010">
    <property type="entry name" value="2Fe-2S_ferredoxin-like_sf"/>
</dbReference>
<evidence type="ECO:0000256" key="26">
    <source>
        <dbReference type="RuleBase" id="RU004523"/>
    </source>
</evidence>
<evidence type="ECO:0000256" key="4">
    <source>
        <dbReference type="ARBA" id="ARBA00012944"/>
    </source>
</evidence>
<dbReference type="InterPro" id="IPR015405">
    <property type="entry name" value="NDUFS1-like_C"/>
</dbReference>
<dbReference type="Gene3D" id="3.10.20.740">
    <property type="match status" value="1"/>
</dbReference>
<accession>A0A2R5LLZ0</accession>
<dbReference type="AlphaFoldDB" id="A0A2R5LLZ0"/>
<evidence type="ECO:0000256" key="16">
    <source>
        <dbReference type="ARBA" id="ARBA00023002"/>
    </source>
</evidence>
<dbReference type="InterPro" id="IPR010228">
    <property type="entry name" value="NADH_UbQ_OxRdtase_Gsu"/>
</dbReference>
<keyword evidence="19" id="KW-0520">NAD</keyword>
<dbReference type="EMBL" id="GGLE01006420">
    <property type="protein sequence ID" value="MBY10546.1"/>
    <property type="molecule type" value="Transcribed_RNA"/>
</dbReference>
<comment type="cofactor">
    <cofactor evidence="1">
        <name>[4Fe-4S] cluster</name>
        <dbReference type="ChEBI" id="CHEBI:49883"/>
    </cofactor>
</comment>
<comment type="subcellular location">
    <subcellularLocation>
        <location evidence="2">Mitochondrion inner membrane</location>
        <topology evidence="2">Peripheral membrane protein</topology>
        <orientation evidence="2">Matrix side</orientation>
    </subcellularLocation>
</comment>
<evidence type="ECO:0000259" key="28">
    <source>
        <dbReference type="PROSITE" id="PS51669"/>
    </source>
</evidence>
<dbReference type="Gene3D" id="3.30.200.210">
    <property type="match status" value="1"/>
</dbReference>
<evidence type="ECO:0000256" key="20">
    <source>
        <dbReference type="ARBA" id="ARBA00023075"/>
    </source>
</evidence>
<dbReference type="Pfam" id="PF10588">
    <property type="entry name" value="NADH-G_4Fe-4S_3"/>
    <property type="match status" value="1"/>
</dbReference>
<dbReference type="EC" id="7.1.1.2" evidence="4"/>
<evidence type="ECO:0000256" key="14">
    <source>
        <dbReference type="ARBA" id="ARBA00022982"/>
    </source>
</evidence>
<keyword evidence="15" id="KW-0007">Acetylation</keyword>
<keyword evidence="6" id="KW-0813">Transport</keyword>
<evidence type="ECO:0000313" key="30">
    <source>
        <dbReference type="EMBL" id="MBY10546.1"/>
    </source>
</evidence>
<dbReference type="GO" id="GO:0016651">
    <property type="term" value="F:oxidoreductase activity, acting on NAD(P)H"/>
    <property type="evidence" value="ECO:0007669"/>
    <property type="project" value="InterPro"/>
</dbReference>
<evidence type="ECO:0000256" key="13">
    <source>
        <dbReference type="ARBA" id="ARBA00022967"/>
    </source>
</evidence>
<evidence type="ECO:0000256" key="17">
    <source>
        <dbReference type="ARBA" id="ARBA00023004"/>
    </source>
</evidence>
<evidence type="ECO:0000256" key="19">
    <source>
        <dbReference type="ARBA" id="ARBA00023027"/>
    </source>
</evidence>
<evidence type="ECO:0000256" key="1">
    <source>
        <dbReference type="ARBA" id="ARBA00001966"/>
    </source>
</evidence>
<organism evidence="30">
    <name type="scientific">Ornithodoros turicata</name>
    <dbReference type="NCBI Taxonomy" id="34597"/>
    <lineage>
        <taxon>Eukaryota</taxon>
        <taxon>Metazoa</taxon>
        <taxon>Ecdysozoa</taxon>
        <taxon>Arthropoda</taxon>
        <taxon>Chelicerata</taxon>
        <taxon>Arachnida</taxon>
        <taxon>Acari</taxon>
        <taxon>Parasitiformes</taxon>
        <taxon>Ixodida</taxon>
        <taxon>Ixodoidea</taxon>
        <taxon>Argasidae</taxon>
        <taxon>Ornithodorinae</taxon>
        <taxon>Ornithodoros</taxon>
    </lineage>
</organism>